<keyword evidence="2" id="KW-1185">Reference proteome</keyword>
<dbReference type="EMBL" id="VRLW01000001">
    <property type="protein sequence ID" value="KAA1258360.1"/>
    <property type="molecule type" value="Genomic_DNA"/>
</dbReference>
<evidence type="ECO:0000313" key="2">
    <source>
        <dbReference type="Proteomes" id="UP000322699"/>
    </source>
</evidence>
<name>A0A5B1CFM0_9BACT</name>
<reference evidence="1 2" key="1">
    <citation type="submission" date="2019-08" db="EMBL/GenBank/DDBJ databases">
        <title>Deep-cultivation of Planctomycetes and their phenomic and genomic characterization uncovers novel biology.</title>
        <authorList>
            <person name="Wiegand S."/>
            <person name="Jogler M."/>
            <person name="Boedeker C."/>
            <person name="Pinto D."/>
            <person name="Vollmers J."/>
            <person name="Rivas-Marin E."/>
            <person name="Kohn T."/>
            <person name="Peeters S.H."/>
            <person name="Heuer A."/>
            <person name="Rast P."/>
            <person name="Oberbeckmann S."/>
            <person name="Bunk B."/>
            <person name="Jeske O."/>
            <person name="Meyerdierks A."/>
            <person name="Storesund J.E."/>
            <person name="Kallscheuer N."/>
            <person name="Luecker S."/>
            <person name="Lage O.M."/>
            <person name="Pohl T."/>
            <person name="Merkel B.J."/>
            <person name="Hornburger P."/>
            <person name="Mueller R.-W."/>
            <person name="Bruemmer F."/>
            <person name="Labrenz M."/>
            <person name="Spormann A.M."/>
            <person name="Op Den Camp H."/>
            <person name="Overmann J."/>
            <person name="Amann R."/>
            <person name="Jetten M.S.M."/>
            <person name="Mascher T."/>
            <person name="Medema M.H."/>
            <person name="Devos D.P."/>
            <person name="Kaster A.-K."/>
            <person name="Ovreas L."/>
            <person name="Rohde M."/>
            <person name="Galperin M.Y."/>
            <person name="Jogler C."/>
        </authorList>
    </citation>
    <scope>NUCLEOTIDE SEQUENCE [LARGE SCALE GENOMIC DNA]</scope>
    <source>
        <strain evidence="1 2">LF1</strain>
    </source>
</reference>
<dbReference type="Proteomes" id="UP000322699">
    <property type="component" value="Unassembled WGS sequence"/>
</dbReference>
<proteinExistence type="predicted"/>
<sequence>MLLGISSSERRNLMNEAVRRKGNCFLARTGFLRRVFVFLGDAADAGSAGAILWRFDFCCVCDFHGPRSWPE</sequence>
<accession>A0A5B1CFM0</accession>
<evidence type="ECO:0000313" key="1">
    <source>
        <dbReference type="EMBL" id="KAA1258360.1"/>
    </source>
</evidence>
<comment type="caution">
    <text evidence="1">The sequence shown here is derived from an EMBL/GenBank/DDBJ whole genome shotgun (WGS) entry which is preliminary data.</text>
</comment>
<organism evidence="1 2">
    <name type="scientific">Rubripirellula obstinata</name>
    <dbReference type="NCBI Taxonomy" id="406547"/>
    <lineage>
        <taxon>Bacteria</taxon>
        <taxon>Pseudomonadati</taxon>
        <taxon>Planctomycetota</taxon>
        <taxon>Planctomycetia</taxon>
        <taxon>Pirellulales</taxon>
        <taxon>Pirellulaceae</taxon>
        <taxon>Rubripirellula</taxon>
    </lineage>
</organism>
<protein>
    <submittedName>
        <fullName evidence="1">Uncharacterized protein</fullName>
    </submittedName>
</protein>
<dbReference type="AlphaFoldDB" id="A0A5B1CFM0"/>
<gene>
    <name evidence="1" type="ORF">LF1_08780</name>
</gene>